<protein>
    <submittedName>
        <fullName evidence="2">Putative Nuclear receptor coactivator 6</fullName>
    </submittedName>
</protein>
<proteinExistence type="predicted"/>
<keyword evidence="1" id="KW-0732">Signal</keyword>
<sequence>MGIKGNLGLWVFLFFCFLLIFSFPSPSLSRPIQGNAPLQARNQFQVFKVKNTKPHTMNNGELKKKKKKKIKNMGSRPFAQMLPKGFVPPSGSSSCHNDFPNSIDFYCSQSKKEP</sequence>
<dbReference type="STRING" id="337451.A0A3S3PRC0"/>
<organism evidence="2 3">
    <name type="scientific">Cinnamomum micranthum f. kanehirae</name>
    <dbReference type="NCBI Taxonomy" id="337451"/>
    <lineage>
        <taxon>Eukaryota</taxon>
        <taxon>Viridiplantae</taxon>
        <taxon>Streptophyta</taxon>
        <taxon>Embryophyta</taxon>
        <taxon>Tracheophyta</taxon>
        <taxon>Spermatophyta</taxon>
        <taxon>Magnoliopsida</taxon>
        <taxon>Magnoliidae</taxon>
        <taxon>Laurales</taxon>
        <taxon>Lauraceae</taxon>
        <taxon>Cinnamomum</taxon>
    </lineage>
</organism>
<reference evidence="2 3" key="1">
    <citation type="journal article" date="2019" name="Nat. Plants">
        <title>Stout camphor tree genome fills gaps in understanding of flowering plant genome evolution.</title>
        <authorList>
            <person name="Chaw S.M."/>
            <person name="Liu Y.C."/>
            <person name="Wu Y.W."/>
            <person name="Wang H.Y."/>
            <person name="Lin C.I."/>
            <person name="Wu C.S."/>
            <person name="Ke H.M."/>
            <person name="Chang L.Y."/>
            <person name="Hsu C.Y."/>
            <person name="Yang H.T."/>
            <person name="Sudianto E."/>
            <person name="Hsu M.H."/>
            <person name="Wu K.P."/>
            <person name="Wang L.N."/>
            <person name="Leebens-Mack J.H."/>
            <person name="Tsai I.J."/>
        </authorList>
    </citation>
    <scope>NUCLEOTIDE SEQUENCE [LARGE SCALE GENOMIC DNA]</scope>
    <source>
        <strain evidence="3">cv. Chaw 1501</strain>
        <tissue evidence="2">Young leaves</tissue>
    </source>
</reference>
<evidence type="ECO:0000256" key="1">
    <source>
        <dbReference type="SAM" id="SignalP"/>
    </source>
</evidence>
<feature type="chain" id="PRO_5018561460" evidence="1">
    <location>
        <begin position="30"/>
        <end position="114"/>
    </location>
</feature>
<name>A0A3S3PRC0_9MAGN</name>
<evidence type="ECO:0000313" key="2">
    <source>
        <dbReference type="EMBL" id="RWR96190.1"/>
    </source>
</evidence>
<evidence type="ECO:0000313" key="3">
    <source>
        <dbReference type="Proteomes" id="UP000283530"/>
    </source>
</evidence>
<keyword evidence="3" id="KW-1185">Reference proteome</keyword>
<feature type="signal peptide" evidence="1">
    <location>
        <begin position="1"/>
        <end position="29"/>
    </location>
</feature>
<accession>A0A3S3PRC0</accession>
<dbReference type="Proteomes" id="UP000283530">
    <property type="component" value="Unassembled WGS sequence"/>
</dbReference>
<keyword evidence="2" id="KW-0675">Receptor</keyword>
<dbReference type="EMBL" id="QPKB01000012">
    <property type="protein sequence ID" value="RWR96190.1"/>
    <property type="molecule type" value="Genomic_DNA"/>
</dbReference>
<comment type="caution">
    <text evidence="2">The sequence shown here is derived from an EMBL/GenBank/DDBJ whole genome shotgun (WGS) entry which is preliminary data.</text>
</comment>
<dbReference type="OrthoDB" id="1914101at2759"/>
<dbReference type="AlphaFoldDB" id="A0A3S3PRC0"/>
<gene>
    <name evidence="2" type="ORF">CKAN_02556000</name>
</gene>